<dbReference type="Proteomes" id="UP000509222">
    <property type="component" value="Chromosome"/>
</dbReference>
<reference evidence="1 2" key="1">
    <citation type="submission" date="2020-04" db="EMBL/GenBank/DDBJ databases">
        <authorList>
            <person name="Pajer P."/>
            <person name="Broz P."/>
        </authorList>
    </citation>
    <scope>NUCLEOTIDE SEQUENCE [LARGE SCALE GENOMIC DNA]</scope>
    <source>
        <strain evidence="2">NRL-ATB46093</strain>
    </source>
</reference>
<evidence type="ECO:0000313" key="1">
    <source>
        <dbReference type="EMBL" id="QKX52338.1"/>
    </source>
</evidence>
<accession>A0A7H8QEA8</accession>
<gene>
    <name evidence="1" type="ORF">HF394_18145</name>
</gene>
<dbReference type="EMBL" id="CP051177">
    <property type="protein sequence ID" value="QKX52338.1"/>
    <property type="molecule type" value="Genomic_DNA"/>
</dbReference>
<name>A0A7H8QEA8_9BACL</name>
<keyword evidence="2" id="KW-1185">Reference proteome</keyword>
<dbReference type="AlphaFoldDB" id="A0A7H8QEA8"/>
<proteinExistence type="predicted"/>
<reference evidence="2" key="2">
    <citation type="submission" date="2020-06" db="EMBL/GenBank/DDBJ databases">
        <title>Isolation of Planomicrobium glaciei.</title>
        <authorList>
            <person name="Malisova L."/>
            <person name="Safrankova R."/>
            <person name="Jakubu V."/>
            <person name="Spanelova P."/>
        </authorList>
    </citation>
    <scope>NUCLEOTIDE SEQUENCE [LARGE SCALE GENOMIC DNA]</scope>
    <source>
        <strain evidence="2">NRL-ATB46093</strain>
    </source>
</reference>
<organism evidence="1 2">
    <name type="scientific">Planococcus glaciei</name>
    <dbReference type="NCBI Taxonomy" id="459472"/>
    <lineage>
        <taxon>Bacteria</taxon>
        <taxon>Bacillati</taxon>
        <taxon>Bacillota</taxon>
        <taxon>Bacilli</taxon>
        <taxon>Bacillales</taxon>
        <taxon>Caryophanaceae</taxon>
        <taxon>Planococcus</taxon>
    </lineage>
</organism>
<evidence type="ECO:0000313" key="2">
    <source>
        <dbReference type="Proteomes" id="UP000509222"/>
    </source>
</evidence>
<dbReference type="RefSeq" id="WP_176295041.1">
    <property type="nucleotide sequence ID" value="NZ_CP051177.1"/>
</dbReference>
<protein>
    <submittedName>
        <fullName evidence="1">Uncharacterized protein</fullName>
    </submittedName>
</protein>
<sequence length="104" mass="11700">MEIAVHVVPPGGGEMQFTIPISEDSFYRPIPGDYLNFREDDGLCAFYVLNVHHYYEKLDASRYMAENIVIEAEPVKLPDGIGSESHLTLCTTLKANRHYPNLGT</sequence>